<sequence>MPATQGSTLTDYAGNCHCGAFKFIVKLPDLNKISSCDCSLCSRNAYLWAQPASRNDFVVVQEGSLKDYRHGTNSHKFCPTCGTSILCCDAANGEIISVNVRALADVDPDALSAQLTPCGVADVPSNLDPSSQDELHANCHCGAISYTLHSTPQATKSCNCSICSRDGVLWAYPPKADVTVHTQGSLVEYIFGNKMIVHGFCGICSVHVWEQFLKPEKAHTIGLNVRAINGFDFCDIADEGSRW</sequence>
<name>A0A8H6WPX6_9AGAR</name>
<keyword evidence="2" id="KW-0479">Metal-binding</keyword>
<reference evidence="5" key="1">
    <citation type="submission" date="2020-05" db="EMBL/GenBank/DDBJ databases">
        <title>Mycena genomes resolve the evolution of fungal bioluminescence.</title>
        <authorList>
            <person name="Tsai I.J."/>
        </authorList>
    </citation>
    <scope>NUCLEOTIDE SEQUENCE</scope>
    <source>
        <strain evidence="5">CCC161011</strain>
    </source>
</reference>
<accession>A0A8H6WPX6</accession>
<gene>
    <name evidence="5" type="ORF">MVEN_02632600</name>
</gene>
<dbReference type="GO" id="GO:0016846">
    <property type="term" value="F:carbon-sulfur lyase activity"/>
    <property type="evidence" value="ECO:0007669"/>
    <property type="project" value="InterPro"/>
</dbReference>
<evidence type="ECO:0000256" key="1">
    <source>
        <dbReference type="ARBA" id="ARBA00005495"/>
    </source>
</evidence>
<dbReference type="GO" id="GO:0046872">
    <property type="term" value="F:metal ion binding"/>
    <property type="evidence" value="ECO:0007669"/>
    <property type="project" value="UniProtKB-KW"/>
</dbReference>
<evidence type="ECO:0000256" key="3">
    <source>
        <dbReference type="ARBA" id="ARBA00022833"/>
    </source>
</evidence>
<keyword evidence="3" id="KW-0862">Zinc</keyword>
<evidence type="ECO:0000313" key="5">
    <source>
        <dbReference type="EMBL" id="KAF7325321.1"/>
    </source>
</evidence>
<dbReference type="Gene3D" id="2.170.150.70">
    <property type="match status" value="2"/>
</dbReference>
<protein>
    <submittedName>
        <fullName evidence="5">GFA domain-containing protein</fullName>
    </submittedName>
</protein>
<feature type="domain" description="CENP-V/GFA" evidence="4">
    <location>
        <begin position="12"/>
        <end position="124"/>
    </location>
</feature>
<comment type="similarity">
    <text evidence="1">Belongs to the Gfa family.</text>
</comment>
<feature type="domain" description="CENP-V/GFA" evidence="4">
    <location>
        <begin position="135"/>
        <end position="243"/>
    </location>
</feature>
<evidence type="ECO:0000313" key="6">
    <source>
        <dbReference type="Proteomes" id="UP000620124"/>
    </source>
</evidence>
<proteinExistence type="inferred from homology"/>
<evidence type="ECO:0000259" key="4">
    <source>
        <dbReference type="PROSITE" id="PS51891"/>
    </source>
</evidence>
<dbReference type="InterPro" id="IPR052355">
    <property type="entry name" value="CENP-V-like"/>
</dbReference>
<dbReference type="InterPro" id="IPR006913">
    <property type="entry name" value="CENP-V/GFA"/>
</dbReference>
<dbReference type="InterPro" id="IPR011057">
    <property type="entry name" value="Mss4-like_sf"/>
</dbReference>
<dbReference type="EMBL" id="JACAZI010000053">
    <property type="protein sequence ID" value="KAF7325321.1"/>
    <property type="molecule type" value="Genomic_DNA"/>
</dbReference>
<evidence type="ECO:0000256" key="2">
    <source>
        <dbReference type="ARBA" id="ARBA00022723"/>
    </source>
</evidence>
<keyword evidence="6" id="KW-1185">Reference proteome</keyword>
<dbReference type="PANTHER" id="PTHR28620:SF1">
    <property type="entry name" value="CENP-V_GFA DOMAIN-CONTAINING PROTEIN"/>
    <property type="match status" value="1"/>
</dbReference>
<dbReference type="Pfam" id="PF04828">
    <property type="entry name" value="GFA"/>
    <property type="match status" value="2"/>
</dbReference>
<dbReference type="AlphaFoldDB" id="A0A8H6WPX6"/>
<dbReference type="SUPFAM" id="SSF51316">
    <property type="entry name" value="Mss4-like"/>
    <property type="match status" value="2"/>
</dbReference>
<dbReference type="Proteomes" id="UP000620124">
    <property type="component" value="Unassembled WGS sequence"/>
</dbReference>
<organism evidence="5 6">
    <name type="scientific">Mycena venus</name>
    <dbReference type="NCBI Taxonomy" id="2733690"/>
    <lineage>
        <taxon>Eukaryota</taxon>
        <taxon>Fungi</taxon>
        <taxon>Dikarya</taxon>
        <taxon>Basidiomycota</taxon>
        <taxon>Agaricomycotina</taxon>
        <taxon>Agaricomycetes</taxon>
        <taxon>Agaricomycetidae</taxon>
        <taxon>Agaricales</taxon>
        <taxon>Marasmiineae</taxon>
        <taxon>Mycenaceae</taxon>
        <taxon>Mycena</taxon>
    </lineage>
</organism>
<comment type="caution">
    <text evidence="5">The sequence shown here is derived from an EMBL/GenBank/DDBJ whole genome shotgun (WGS) entry which is preliminary data.</text>
</comment>
<dbReference type="PROSITE" id="PS51891">
    <property type="entry name" value="CENP_V_GFA"/>
    <property type="match status" value="2"/>
</dbReference>
<dbReference type="OrthoDB" id="2993351at2759"/>
<dbReference type="PANTHER" id="PTHR28620">
    <property type="entry name" value="CENTROMERE PROTEIN V"/>
    <property type="match status" value="1"/>
</dbReference>